<gene>
    <name evidence="5" type="ORF">ZYGM_001035</name>
</gene>
<evidence type="ECO:0000259" key="4">
    <source>
        <dbReference type="SMART" id="SM00543"/>
    </source>
</evidence>
<dbReference type="PANTHER" id="PTHR12839:SF7">
    <property type="entry name" value="REGULATOR OF NONSENSE TRANSCRIPTS 2"/>
    <property type="match status" value="1"/>
</dbReference>
<organism evidence="5 6">
    <name type="scientific">Zygosaccharomyces mellis</name>
    <dbReference type="NCBI Taxonomy" id="42258"/>
    <lineage>
        <taxon>Eukaryota</taxon>
        <taxon>Fungi</taxon>
        <taxon>Dikarya</taxon>
        <taxon>Ascomycota</taxon>
        <taxon>Saccharomycotina</taxon>
        <taxon>Saccharomycetes</taxon>
        <taxon>Saccharomycetales</taxon>
        <taxon>Saccharomycetaceae</taxon>
        <taxon>Zygosaccharomyces</taxon>
    </lineage>
</organism>
<dbReference type="InterPro" id="IPR007193">
    <property type="entry name" value="Upf2/Nmd2_C"/>
</dbReference>
<evidence type="ECO:0000256" key="2">
    <source>
        <dbReference type="ARBA" id="ARBA00022490"/>
    </source>
</evidence>
<dbReference type="OrthoDB" id="27832at2759"/>
<dbReference type="GO" id="GO:0035145">
    <property type="term" value="C:exon-exon junction complex"/>
    <property type="evidence" value="ECO:0007669"/>
    <property type="project" value="TreeGrafter"/>
</dbReference>
<feature type="compositionally biased region" description="Basic and acidic residues" evidence="3">
    <location>
        <begin position="894"/>
        <end position="906"/>
    </location>
</feature>
<comment type="caution">
    <text evidence="5">The sequence shown here is derived from an EMBL/GenBank/DDBJ whole genome shotgun (WGS) entry which is preliminary data.</text>
</comment>
<dbReference type="SMART" id="SM00543">
    <property type="entry name" value="MIF4G"/>
    <property type="match status" value="3"/>
</dbReference>
<keyword evidence="2" id="KW-0963">Cytoplasm</keyword>
<feature type="compositionally biased region" description="Basic and acidic residues" evidence="3">
    <location>
        <begin position="962"/>
        <end position="976"/>
    </location>
</feature>
<dbReference type="GO" id="GO:0005737">
    <property type="term" value="C:cytoplasm"/>
    <property type="evidence" value="ECO:0007669"/>
    <property type="project" value="UniProtKB-SubCell"/>
</dbReference>
<evidence type="ECO:0000256" key="3">
    <source>
        <dbReference type="SAM" id="MobiDB-lite"/>
    </source>
</evidence>
<evidence type="ECO:0000313" key="5">
    <source>
        <dbReference type="EMBL" id="GCE97790.1"/>
    </source>
</evidence>
<feature type="region of interest" description="Disordered" evidence="3">
    <location>
        <begin position="938"/>
        <end position="991"/>
    </location>
</feature>
<reference evidence="5 6" key="1">
    <citation type="submission" date="2019-01" db="EMBL/GenBank/DDBJ databases">
        <title>Draft Genome Sequencing of Zygosaccharomyces mellis Ca-7.</title>
        <authorList>
            <person name="Shiwa Y."/>
            <person name="Kanesaki Y."/>
            <person name="Ishige T."/>
            <person name="Mura K."/>
            <person name="Hori T."/>
            <person name="Tamura T."/>
        </authorList>
    </citation>
    <scope>NUCLEOTIDE SEQUENCE [LARGE SCALE GENOMIC DNA]</scope>
    <source>
        <strain evidence="5 6">Ca-7</strain>
    </source>
</reference>
<dbReference type="InterPro" id="IPR039762">
    <property type="entry name" value="Nmd2/UPF2"/>
</dbReference>
<feature type="domain" description="MIF4G" evidence="4">
    <location>
        <begin position="373"/>
        <end position="561"/>
    </location>
</feature>
<feature type="compositionally biased region" description="Acidic residues" evidence="3">
    <location>
        <begin position="832"/>
        <end position="893"/>
    </location>
</feature>
<dbReference type="Proteomes" id="UP000301737">
    <property type="component" value="Unassembled WGS sequence"/>
</dbReference>
<feature type="region of interest" description="Disordered" evidence="3">
    <location>
        <begin position="809"/>
        <end position="906"/>
    </location>
</feature>
<feature type="compositionally biased region" description="Basic and acidic residues" evidence="3">
    <location>
        <begin position="942"/>
        <end position="951"/>
    </location>
</feature>
<protein>
    <recommendedName>
        <fullName evidence="4">MIF4G domain-containing protein</fullName>
    </recommendedName>
</protein>
<dbReference type="GO" id="GO:0000184">
    <property type="term" value="P:nuclear-transcribed mRNA catabolic process, nonsense-mediated decay"/>
    <property type="evidence" value="ECO:0007669"/>
    <property type="project" value="InterPro"/>
</dbReference>
<dbReference type="AlphaFoldDB" id="A0A4C2E0Q6"/>
<evidence type="ECO:0000313" key="6">
    <source>
        <dbReference type="Proteomes" id="UP000301737"/>
    </source>
</evidence>
<dbReference type="Pfam" id="PF02854">
    <property type="entry name" value="MIF4G"/>
    <property type="match status" value="3"/>
</dbReference>
<dbReference type="Pfam" id="PF04050">
    <property type="entry name" value="Upf2"/>
    <property type="match status" value="1"/>
</dbReference>
<dbReference type="InterPro" id="IPR003890">
    <property type="entry name" value="MIF4G-like_typ-3"/>
</dbReference>
<dbReference type="Gene3D" id="1.25.40.180">
    <property type="match status" value="2"/>
</dbReference>
<proteinExistence type="predicted"/>
<keyword evidence="6" id="KW-1185">Reference proteome</keyword>
<dbReference type="GO" id="GO:0003723">
    <property type="term" value="F:RNA binding"/>
    <property type="evidence" value="ECO:0007669"/>
    <property type="project" value="InterPro"/>
</dbReference>
<feature type="compositionally biased region" description="Basic and acidic residues" evidence="3">
    <location>
        <begin position="814"/>
        <end position="823"/>
    </location>
</feature>
<dbReference type="EMBL" id="BIMX01000003">
    <property type="protein sequence ID" value="GCE97790.1"/>
    <property type="molecule type" value="Genomic_DNA"/>
</dbReference>
<dbReference type="InterPro" id="IPR016024">
    <property type="entry name" value="ARM-type_fold"/>
</dbReference>
<accession>A0A4C2E0Q6</accession>
<dbReference type="PANTHER" id="PTHR12839">
    <property type="entry name" value="NONSENSE-MEDIATED MRNA DECAY PROTEIN 2 UP-FRAMESHIFT SUPPRESSOR 2"/>
    <property type="match status" value="1"/>
</dbReference>
<evidence type="ECO:0000256" key="1">
    <source>
        <dbReference type="ARBA" id="ARBA00004496"/>
    </source>
</evidence>
<dbReference type="SUPFAM" id="SSF48371">
    <property type="entry name" value="ARM repeat"/>
    <property type="match status" value="2"/>
</dbReference>
<name>A0A4C2E0Q6_9SACH</name>
<feature type="domain" description="MIF4G" evidence="4">
    <location>
        <begin position="37"/>
        <end position="273"/>
    </location>
</feature>
<comment type="subcellular location">
    <subcellularLocation>
        <location evidence="1">Cytoplasm</location>
    </subcellularLocation>
</comment>
<sequence length="1045" mass="121293">MTVMKDDRRLELSELNARAWNGEEVFPLSQSKLDSSIKRNTGFIKKLKLGITRDSKASLLKDLSEVSLEKYLSEIINTADEGLQNVPNRNDDIAAVVEVISGLHQRFNTRFTCELMALFLHHFACPQEGSISEKEVVARVNRLRTNIRIFTELYLVGIFNSLEHIPSKDALPAFLRKRLAKKEAVLVSILKEGLSFSFNDGSSSSIATLFVKKFPQLFEENNLADRYIHDRDMKYSLQAIFAKFTEAVCTKAVQLNKRTKKLIKEHQKCQIRTGKETDDFLEEYNLIIPQYDKFKSAAVVLTEFFKMEPPELNEEVEPQEDENPKSSVITNATGLAPSQKVWENDEVRKFYEVLPNVDELYDQSLKNNVDPAGDKVNRFFKELEEADTKEAVDCLSVVYWSENLDNKATRKRLMKFFIENKDWSKLRLYSRFFATNSKYFRELIEEFVNYVDSGFRSQLHSSKINVKNIIFFSEMVKFMQLPVYLIFHKIRTLIINLHVPNNIEILTVVFEHLGIFLINKPEYKAHMEKMMALLKEKKRDRQLSINLKGAMDNLITLVYPPSIKSLNASAKELSREQQFYHILIRRELQNFDVGRVVKLLRRAHWNDKAVRVTLFDLFVRPEELSYQNISILAKVLSELYKYQRNFVINCIDELLEKIERGLEINDFTHSMHRVAEVRYLTELYNFALIKPNVLLDTMYLILKYGHDGKGSYLFSPNEVDEADNYFKIQLLSTVLLNLQRKTSMLAKKLPLYLRFYEYYTFTKKLPLPHETLFNLENSFQKYVDQDGFERSSNLQESAVRLTSLVKLSSGPSDMTRETSDADLTKTNSGADSSDDGSDHEQDDEDEEELSGDDVVDDIEDEGEGEEDESDEDDEESEDDEDGEDEDAETEDEDNSYRDIVADRDIEQKRMYDEYQARLKDESERKMEYELEQQLQRMMQDSMDSRKNEKIATAKIPLVGANKPKDNVVADSMKTEDGGSEEPQVESQSPKRIAFTFLNKSGKKTQSRTLRLPSNVEFVSGVLEEEERLKSEREKIKNIVLQRAYD</sequence>
<feature type="domain" description="MIF4G" evidence="4">
    <location>
        <begin position="578"/>
        <end position="948"/>
    </location>
</feature>